<evidence type="ECO:0000256" key="4">
    <source>
        <dbReference type="ARBA" id="ARBA00022801"/>
    </source>
</evidence>
<dbReference type="RefSeq" id="XP_056469371.1">
    <property type="nucleotide sequence ID" value="XM_056624383.1"/>
</dbReference>
<dbReference type="EC" id="3.2.1.-" evidence="6"/>
<dbReference type="EMBL" id="JAPQKI010000011">
    <property type="protein sequence ID" value="KAJ5082849.1"/>
    <property type="molecule type" value="Genomic_DNA"/>
</dbReference>
<dbReference type="GO" id="GO:0036503">
    <property type="term" value="P:ERAD pathway"/>
    <property type="evidence" value="ECO:0007669"/>
    <property type="project" value="UniProtKB-ARBA"/>
</dbReference>
<dbReference type="GO" id="GO:0016020">
    <property type="term" value="C:membrane"/>
    <property type="evidence" value="ECO:0007669"/>
    <property type="project" value="InterPro"/>
</dbReference>
<dbReference type="InterPro" id="IPR050749">
    <property type="entry name" value="Glycosyl_Hydrolase_47"/>
</dbReference>
<dbReference type="GeneID" id="81363362"/>
<dbReference type="GO" id="GO:0004571">
    <property type="term" value="F:mannosyl-oligosaccharide 1,2-alpha-mannosidase activity"/>
    <property type="evidence" value="ECO:0007669"/>
    <property type="project" value="InterPro"/>
</dbReference>
<dbReference type="SUPFAM" id="SSF48225">
    <property type="entry name" value="Seven-hairpin glycosidases"/>
    <property type="match status" value="1"/>
</dbReference>
<organism evidence="8 9">
    <name type="scientific">Penicillium argentinense</name>
    <dbReference type="NCBI Taxonomy" id="1131581"/>
    <lineage>
        <taxon>Eukaryota</taxon>
        <taxon>Fungi</taxon>
        <taxon>Dikarya</taxon>
        <taxon>Ascomycota</taxon>
        <taxon>Pezizomycotina</taxon>
        <taxon>Eurotiomycetes</taxon>
        <taxon>Eurotiomycetidae</taxon>
        <taxon>Eurotiales</taxon>
        <taxon>Aspergillaceae</taxon>
        <taxon>Penicillium</taxon>
    </lineage>
</organism>
<dbReference type="Proteomes" id="UP001149074">
    <property type="component" value="Unassembled WGS sequence"/>
</dbReference>
<accession>A0A9W9EJB1</accession>
<dbReference type="InterPro" id="IPR001382">
    <property type="entry name" value="Glyco_hydro_47"/>
</dbReference>
<feature type="region of interest" description="Disordered" evidence="7">
    <location>
        <begin position="38"/>
        <end position="179"/>
    </location>
</feature>
<sequence length="378" mass="42130">MLRARRYRVQIAFAAIFVLAFFHFTRSRDWTDTVVVETPQDQSSASAPVVPNPNSYETKQKPPSAVPAEDASKYAPFVPHDSSPGSTSSAEEPQKPKQPIVSSAPLKEEPKEPAQDDTANSVKEPLKVPSYQYGAGADTHNKPPASYNNNNNNNAWQNAERPSSKLDAEQEEAADDDARYQSTVGIAAEEITQHWKKFPETYPVAAADLIKLPKGPAKSIPKLQAKFKDESSADKQERLQQLSAIKAEFVHAWQGYKKNAMGADELKPLSGQTNNPFMGWGATLVDALDSLWIMDLKSDFSEAVDEIKKIDFTTSAYRNDIPVFETVIRYLGGLLGAYDISGQRYPVLLEKAEELAEILMDIFDTPNRMPELYYRWVP</sequence>
<evidence type="ECO:0000256" key="6">
    <source>
        <dbReference type="RuleBase" id="RU361193"/>
    </source>
</evidence>
<comment type="similarity">
    <text evidence="3 6">Belongs to the glycosyl hydrolase 47 family.</text>
</comment>
<dbReference type="GO" id="GO:0005783">
    <property type="term" value="C:endoplasmic reticulum"/>
    <property type="evidence" value="ECO:0007669"/>
    <property type="project" value="TreeGrafter"/>
</dbReference>
<evidence type="ECO:0000256" key="3">
    <source>
        <dbReference type="ARBA" id="ARBA00007658"/>
    </source>
</evidence>
<dbReference type="AlphaFoldDB" id="A0A9W9EJB1"/>
<comment type="cofactor">
    <cofactor evidence="1">
        <name>Ca(2+)</name>
        <dbReference type="ChEBI" id="CHEBI:29108"/>
    </cofactor>
</comment>
<reference evidence="8" key="2">
    <citation type="journal article" date="2023" name="IMA Fungus">
        <title>Comparative genomic study of the Penicillium genus elucidates a diverse pangenome and 15 lateral gene transfer events.</title>
        <authorList>
            <person name="Petersen C."/>
            <person name="Sorensen T."/>
            <person name="Nielsen M.R."/>
            <person name="Sondergaard T.E."/>
            <person name="Sorensen J.L."/>
            <person name="Fitzpatrick D.A."/>
            <person name="Frisvad J.C."/>
            <person name="Nielsen K.L."/>
        </authorList>
    </citation>
    <scope>NUCLEOTIDE SEQUENCE</scope>
    <source>
        <strain evidence="8">IBT 30761</strain>
    </source>
</reference>
<dbReference type="Pfam" id="PF01532">
    <property type="entry name" value="Glyco_hydro_47"/>
    <property type="match status" value="1"/>
</dbReference>
<proteinExistence type="inferred from homology"/>
<dbReference type="PANTHER" id="PTHR11742">
    <property type="entry name" value="MANNOSYL-OLIGOSACCHARIDE ALPHA-1,2-MANNOSIDASE-RELATED"/>
    <property type="match status" value="1"/>
</dbReference>
<gene>
    <name evidence="8" type="ORF">N7532_011892</name>
</gene>
<evidence type="ECO:0000313" key="8">
    <source>
        <dbReference type="EMBL" id="KAJ5082849.1"/>
    </source>
</evidence>
<keyword evidence="4 6" id="KW-0378">Hydrolase</keyword>
<dbReference type="OrthoDB" id="5242941at2759"/>
<dbReference type="InterPro" id="IPR036026">
    <property type="entry name" value="Seven-hairpin_glycosidases"/>
</dbReference>
<evidence type="ECO:0000313" key="9">
    <source>
        <dbReference type="Proteomes" id="UP001149074"/>
    </source>
</evidence>
<evidence type="ECO:0000256" key="2">
    <source>
        <dbReference type="ARBA" id="ARBA00004922"/>
    </source>
</evidence>
<name>A0A9W9EJB1_9EURO</name>
<keyword evidence="6" id="KW-0326">Glycosidase</keyword>
<comment type="caution">
    <text evidence="8">The sequence shown here is derived from an EMBL/GenBank/DDBJ whole genome shotgun (WGS) entry which is preliminary data.</text>
</comment>
<dbReference type="PANTHER" id="PTHR11742:SF103">
    <property type="entry name" value="ENDOPLASMIC RETICULUM MANNOSIDASE MNL2-RELATED"/>
    <property type="match status" value="1"/>
</dbReference>
<dbReference type="GO" id="GO:0005975">
    <property type="term" value="P:carbohydrate metabolic process"/>
    <property type="evidence" value="ECO:0007669"/>
    <property type="project" value="InterPro"/>
</dbReference>
<evidence type="ECO:0000256" key="5">
    <source>
        <dbReference type="ARBA" id="ARBA00023157"/>
    </source>
</evidence>
<reference evidence="8" key="1">
    <citation type="submission" date="2022-11" db="EMBL/GenBank/DDBJ databases">
        <authorList>
            <person name="Petersen C."/>
        </authorList>
    </citation>
    <scope>NUCLEOTIDE SEQUENCE</scope>
    <source>
        <strain evidence="8">IBT 30761</strain>
    </source>
</reference>
<dbReference type="Gene3D" id="1.50.10.10">
    <property type="match status" value="1"/>
</dbReference>
<dbReference type="GO" id="GO:0005509">
    <property type="term" value="F:calcium ion binding"/>
    <property type="evidence" value="ECO:0007669"/>
    <property type="project" value="InterPro"/>
</dbReference>
<dbReference type="PRINTS" id="PR00747">
    <property type="entry name" value="GLYHDRLASE47"/>
</dbReference>
<keyword evidence="9" id="KW-1185">Reference proteome</keyword>
<evidence type="ECO:0000256" key="1">
    <source>
        <dbReference type="ARBA" id="ARBA00001913"/>
    </source>
</evidence>
<dbReference type="InterPro" id="IPR012341">
    <property type="entry name" value="6hp_glycosidase-like_sf"/>
</dbReference>
<keyword evidence="5" id="KW-1015">Disulfide bond</keyword>
<protein>
    <recommendedName>
        <fullName evidence="6">alpha-1,2-Mannosidase</fullName>
        <ecNumber evidence="6">3.2.1.-</ecNumber>
    </recommendedName>
</protein>
<feature type="compositionally biased region" description="Polar residues" evidence="7">
    <location>
        <begin position="39"/>
        <end position="57"/>
    </location>
</feature>
<evidence type="ECO:0000256" key="7">
    <source>
        <dbReference type="SAM" id="MobiDB-lite"/>
    </source>
</evidence>
<comment type="pathway">
    <text evidence="2">Protein modification; protein glycosylation.</text>
</comment>